<dbReference type="OrthoDB" id="3368027at2"/>
<accession>A0A1C6UP08</accession>
<organism evidence="2 3">
    <name type="scientific">Micromonospora yangpuensis</name>
    <dbReference type="NCBI Taxonomy" id="683228"/>
    <lineage>
        <taxon>Bacteria</taxon>
        <taxon>Bacillati</taxon>
        <taxon>Actinomycetota</taxon>
        <taxon>Actinomycetes</taxon>
        <taxon>Micromonosporales</taxon>
        <taxon>Micromonosporaceae</taxon>
        <taxon>Micromonospora</taxon>
    </lineage>
</organism>
<feature type="region of interest" description="Disordered" evidence="1">
    <location>
        <begin position="1"/>
        <end position="20"/>
    </location>
</feature>
<dbReference type="AlphaFoldDB" id="A0A1C6UP08"/>
<name>A0A1C6UP08_9ACTN</name>
<dbReference type="RefSeq" id="WP_091437956.1">
    <property type="nucleotide sequence ID" value="NZ_BMMJ01000005.1"/>
</dbReference>
<dbReference type="SUPFAM" id="SSF53901">
    <property type="entry name" value="Thiolase-like"/>
    <property type="match status" value="1"/>
</dbReference>
<dbReference type="STRING" id="683228.GA0070617_3032"/>
<protein>
    <submittedName>
        <fullName evidence="2">Uncharacterized protein</fullName>
    </submittedName>
</protein>
<dbReference type="InterPro" id="IPR016039">
    <property type="entry name" value="Thiolase-like"/>
</dbReference>
<keyword evidence="3" id="KW-1185">Reference proteome</keyword>
<proteinExistence type="predicted"/>
<evidence type="ECO:0000313" key="3">
    <source>
        <dbReference type="Proteomes" id="UP000198937"/>
    </source>
</evidence>
<dbReference type="Gene3D" id="3.40.47.10">
    <property type="match status" value="1"/>
</dbReference>
<evidence type="ECO:0000313" key="2">
    <source>
        <dbReference type="EMBL" id="SCL55700.1"/>
    </source>
</evidence>
<evidence type="ECO:0000256" key="1">
    <source>
        <dbReference type="SAM" id="MobiDB-lite"/>
    </source>
</evidence>
<dbReference type="GO" id="GO:0016746">
    <property type="term" value="F:acyltransferase activity"/>
    <property type="evidence" value="ECO:0007669"/>
    <property type="project" value="InterPro"/>
</dbReference>
<sequence length="321" mass="33306">MPVLRRLGEQTGPAAPGDAAGPALERIIGFTFDDPGVPPGDDELTAFVDHMESIHGRFADLTWLTGGTMVSYHDMVRTVVDTLGPALVDVDLVVTVEASQDCRHQSFPGSLLCELLPGDPLMMGISEQGVAGPFTALRIAHDQVADGGARRALVVAMEQNTLPPDDAAVRPGRNLAVAMLVGPDGTMPLGRPRVARTAAPAAAGSTPPRGDVLVAGAALAAPPGRATVVRAPAGHPCLGVWLTLASLLEQGLAAGSRVVVADEDPVLPYRCEVVLTLPAAPHPDTATRPGRTRGSIARVGAPHPDPAAVPVRPHRRKELAR</sequence>
<dbReference type="Proteomes" id="UP000198937">
    <property type="component" value="Unassembled WGS sequence"/>
</dbReference>
<dbReference type="EMBL" id="FMIA01000002">
    <property type="protein sequence ID" value="SCL55700.1"/>
    <property type="molecule type" value="Genomic_DNA"/>
</dbReference>
<reference evidence="2 3" key="1">
    <citation type="submission" date="2016-06" db="EMBL/GenBank/DDBJ databases">
        <authorList>
            <person name="Kjaerup R.B."/>
            <person name="Dalgaard T.S."/>
            <person name="Juul-Madsen H.R."/>
        </authorList>
    </citation>
    <scope>NUCLEOTIDE SEQUENCE [LARGE SCALE GENOMIC DNA]</scope>
    <source>
        <strain evidence="2 3">DSM 45577</strain>
    </source>
</reference>
<feature type="compositionally biased region" description="Basic residues" evidence="1">
    <location>
        <begin position="312"/>
        <end position="321"/>
    </location>
</feature>
<gene>
    <name evidence="2" type="ORF">GA0070617_3032</name>
</gene>
<feature type="region of interest" description="Disordered" evidence="1">
    <location>
        <begin position="282"/>
        <end position="321"/>
    </location>
</feature>